<organism evidence="4 5">
    <name type="scientific">Flavobacterium luminosum</name>
    <dbReference type="NCBI Taxonomy" id="2949086"/>
    <lineage>
        <taxon>Bacteria</taxon>
        <taxon>Pseudomonadati</taxon>
        <taxon>Bacteroidota</taxon>
        <taxon>Flavobacteriia</taxon>
        <taxon>Flavobacteriales</taxon>
        <taxon>Flavobacteriaceae</taxon>
        <taxon>Flavobacterium</taxon>
    </lineage>
</organism>
<dbReference type="Pfam" id="PF12849">
    <property type="entry name" value="PBP_like_2"/>
    <property type="match status" value="1"/>
</dbReference>
<keyword evidence="1 2" id="KW-0732">Signal</keyword>
<dbReference type="InterPro" id="IPR050811">
    <property type="entry name" value="Phosphate_ABC_transporter"/>
</dbReference>
<evidence type="ECO:0000256" key="1">
    <source>
        <dbReference type="ARBA" id="ARBA00022729"/>
    </source>
</evidence>
<dbReference type="SUPFAM" id="SSF53850">
    <property type="entry name" value="Periplasmic binding protein-like II"/>
    <property type="match status" value="1"/>
</dbReference>
<comment type="caution">
    <text evidence="4">The sequence shown here is derived from an EMBL/GenBank/DDBJ whole genome shotgun (WGS) entry which is preliminary data.</text>
</comment>
<evidence type="ECO:0000256" key="2">
    <source>
        <dbReference type="SAM" id="SignalP"/>
    </source>
</evidence>
<dbReference type="PANTHER" id="PTHR30570:SF1">
    <property type="entry name" value="PHOSPHATE-BINDING PROTEIN PSTS"/>
    <property type="match status" value="1"/>
</dbReference>
<feature type="domain" description="PBP" evidence="3">
    <location>
        <begin position="35"/>
        <end position="270"/>
    </location>
</feature>
<dbReference type="EMBL" id="JAMLJM010000005">
    <property type="protein sequence ID" value="MCL9809405.1"/>
    <property type="molecule type" value="Genomic_DNA"/>
</dbReference>
<reference evidence="4 5" key="1">
    <citation type="submission" date="2022-05" db="EMBL/GenBank/DDBJ databases">
        <title>Flavobacterium sp., isolated from activated sludge.</title>
        <authorList>
            <person name="Ran Q."/>
        </authorList>
    </citation>
    <scope>NUCLEOTIDE SEQUENCE [LARGE SCALE GENOMIC DNA]</scope>
    <source>
        <strain evidence="4 5">HXWNR70</strain>
    </source>
</reference>
<gene>
    <name evidence="4" type="ORF">NAT50_08535</name>
</gene>
<dbReference type="InterPro" id="IPR024370">
    <property type="entry name" value="PBP_domain"/>
</dbReference>
<dbReference type="PROSITE" id="PS51257">
    <property type="entry name" value="PROKAR_LIPOPROTEIN"/>
    <property type="match status" value="1"/>
</dbReference>
<sequence>MKKIYLTVAVALSFLVFFSCNKQKQGTGSDTILTGKATILVDETILPIIEDQEMVFESQYDADLTLVGMSETEIVKNLAEGKNDLAILTRELTEGEAGYFAEKKIKPKVTPLATDGIAFISNKSNGDRKIDLKEIIAFMKGDDSKFSSLVFDNANSSTVRYFKNLAGIESLPTKNLYSFKTNNEVIKFVADNPGSVGIVGVNWLMQPMPEFQSTVDKVALLEVKANNGTFVLPTQDFMASGLYPVTREIKMLNYQGYSGLGMGFASFVAGEIGQRIILKSGLVPFRMPGRNIIIRKEIEKKNN</sequence>
<dbReference type="Proteomes" id="UP001317191">
    <property type="component" value="Unassembled WGS sequence"/>
</dbReference>
<name>A0ABT0TPJ2_9FLAO</name>
<keyword evidence="5" id="KW-1185">Reference proteome</keyword>
<accession>A0ABT0TPJ2</accession>
<feature type="chain" id="PRO_5045563218" evidence="2">
    <location>
        <begin position="25"/>
        <end position="303"/>
    </location>
</feature>
<evidence type="ECO:0000259" key="3">
    <source>
        <dbReference type="Pfam" id="PF12849"/>
    </source>
</evidence>
<dbReference type="PANTHER" id="PTHR30570">
    <property type="entry name" value="PERIPLASMIC PHOSPHATE BINDING COMPONENT OF PHOSPHATE ABC TRANSPORTER"/>
    <property type="match status" value="1"/>
</dbReference>
<evidence type="ECO:0000313" key="4">
    <source>
        <dbReference type="EMBL" id="MCL9809405.1"/>
    </source>
</evidence>
<dbReference type="RefSeq" id="WP_250592854.1">
    <property type="nucleotide sequence ID" value="NZ_JAMLJM010000005.1"/>
</dbReference>
<feature type="signal peptide" evidence="2">
    <location>
        <begin position="1"/>
        <end position="24"/>
    </location>
</feature>
<protein>
    <submittedName>
        <fullName evidence="4">Substrate-binding domain-containing protein</fullName>
    </submittedName>
</protein>
<evidence type="ECO:0000313" key="5">
    <source>
        <dbReference type="Proteomes" id="UP001317191"/>
    </source>
</evidence>
<proteinExistence type="predicted"/>
<dbReference type="Gene3D" id="3.40.190.10">
    <property type="entry name" value="Periplasmic binding protein-like II"/>
    <property type="match status" value="2"/>
</dbReference>